<organism evidence="1 2">
    <name type="scientific">Micromonospora rhizosphaerae</name>
    <dbReference type="NCBI Taxonomy" id="568872"/>
    <lineage>
        <taxon>Bacteria</taxon>
        <taxon>Bacillati</taxon>
        <taxon>Actinomycetota</taxon>
        <taxon>Actinomycetes</taxon>
        <taxon>Micromonosporales</taxon>
        <taxon>Micromonosporaceae</taxon>
        <taxon>Micromonospora</taxon>
    </lineage>
</organism>
<gene>
    <name evidence="1" type="ORF">GA0070624_0592</name>
</gene>
<dbReference type="AlphaFoldDB" id="A0A1C6RCZ5"/>
<name>A0A1C6RCZ5_9ACTN</name>
<sequence length="65" mass="6992">MIVIEVTDPAAVTPRPADPLLRSYLDRLVRDTGSSVVVRAPIAGPDQEQAVIDRLARQGVPRTDG</sequence>
<evidence type="ECO:0000313" key="2">
    <source>
        <dbReference type="Proteomes" id="UP000199413"/>
    </source>
</evidence>
<evidence type="ECO:0000313" key="1">
    <source>
        <dbReference type="EMBL" id="SCL15022.1"/>
    </source>
</evidence>
<proteinExistence type="predicted"/>
<keyword evidence="2" id="KW-1185">Reference proteome</keyword>
<dbReference type="Proteomes" id="UP000199413">
    <property type="component" value="Unassembled WGS sequence"/>
</dbReference>
<dbReference type="RefSeq" id="WP_091336435.1">
    <property type="nucleotide sequence ID" value="NZ_FMHV01000002.1"/>
</dbReference>
<accession>A0A1C6RCZ5</accession>
<reference evidence="2" key="1">
    <citation type="submission" date="2016-06" db="EMBL/GenBank/DDBJ databases">
        <authorList>
            <person name="Varghese N."/>
            <person name="Submissions Spin"/>
        </authorList>
    </citation>
    <scope>NUCLEOTIDE SEQUENCE [LARGE SCALE GENOMIC DNA]</scope>
    <source>
        <strain evidence="2">DSM 45431</strain>
    </source>
</reference>
<dbReference type="EMBL" id="FMHV01000002">
    <property type="protein sequence ID" value="SCL15022.1"/>
    <property type="molecule type" value="Genomic_DNA"/>
</dbReference>
<protein>
    <submittedName>
        <fullName evidence="1">Uncharacterized protein</fullName>
    </submittedName>
</protein>
<dbReference type="OrthoDB" id="3361661at2"/>